<evidence type="ECO:0000256" key="1">
    <source>
        <dbReference type="ARBA" id="ARBA00010641"/>
    </source>
</evidence>
<feature type="domain" description="RNA polymerase sigma factor 70 region 4 type 2" evidence="6">
    <location>
        <begin position="136"/>
        <end position="187"/>
    </location>
</feature>
<dbReference type="SUPFAM" id="SSF88659">
    <property type="entry name" value="Sigma3 and sigma4 domains of RNA polymerase sigma factors"/>
    <property type="match status" value="1"/>
</dbReference>
<organism evidence="7 8">
    <name type="scientific">Paractinoplanes toevensis</name>
    <dbReference type="NCBI Taxonomy" id="571911"/>
    <lineage>
        <taxon>Bacteria</taxon>
        <taxon>Bacillati</taxon>
        <taxon>Actinomycetota</taxon>
        <taxon>Actinomycetes</taxon>
        <taxon>Micromonosporales</taxon>
        <taxon>Micromonosporaceae</taxon>
        <taxon>Paractinoplanes</taxon>
    </lineage>
</organism>
<dbReference type="Proteomes" id="UP000677082">
    <property type="component" value="Unassembled WGS sequence"/>
</dbReference>
<evidence type="ECO:0000256" key="3">
    <source>
        <dbReference type="ARBA" id="ARBA00023082"/>
    </source>
</evidence>
<dbReference type="InterPro" id="IPR036388">
    <property type="entry name" value="WH-like_DNA-bd_sf"/>
</dbReference>
<evidence type="ECO:0000313" key="7">
    <source>
        <dbReference type="EMBL" id="GIM96218.1"/>
    </source>
</evidence>
<dbReference type="GO" id="GO:0016987">
    <property type="term" value="F:sigma factor activity"/>
    <property type="evidence" value="ECO:0007669"/>
    <property type="project" value="UniProtKB-KW"/>
</dbReference>
<comment type="caution">
    <text evidence="7">The sequence shown here is derived from an EMBL/GenBank/DDBJ whole genome shotgun (WGS) entry which is preliminary data.</text>
</comment>
<dbReference type="InterPro" id="IPR014284">
    <property type="entry name" value="RNA_pol_sigma-70_dom"/>
</dbReference>
<keyword evidence="7" id="KW-0240">DNA-directed RNA polymerase</keyword>
<dbReference type="GO" id="GO:0000428">
    <property type="term" value="C:DNA-directed RNA polymerase complex"/>
    <property type="evidence" value="ECO:0007669"/>
    <property type="project" value="UniProtKB-KW"/>
</dbReference>
<evidence type="ECO:0000256" key="2">
    <source>
        <dbReference type="ARBA" id="ARBA00023015"/>
    </source>
</evidence>
<dbReference type="InterPro" id="IPR007627">
    <property type="entry name" value="RNA_pol_sigma70_r2"/>
</dbReference>
<keyword evidence="3" id="KW-0731">Sigma factor</keyword>
<dbReference type="EMBL" id="BOQN01000111">
    <property type="protein sequence ID" value="GIM96218.1"/>
    <property type="molecule type" value="Genomic_DNA"/>
</dbReference>
<keyword evidence="2" id="KW-0805">Transcription regulation</keyword>
<evidence type="ECO:0000259" key="5">
    <source>
        <dbReference type="Pfam" id="PF04542"/>
    </source>
</evidence>
<proteinExistence type="inferred from homology"/>
<dbReference type="GO" id="GO:0003677">
    <property type="term" value="F:DNA binding"/>
    <property type="evidence" value="ECO:0007669"/>
    <property type="project" value="InterPro"/>
</dbReference>
<dbReference type="Gene3D" id="1.10.1740.10">
    <property type="match status" value="1"/>
</dbReference>
<dbReference type="Gene3D" id="1.10.10.10">
    <property type="entry name" value="Winged helix-like DNA-binding domain superfamily/Winged helix DNA-binding domain"/>
    <property type="match status" value="1"/>
</dbReference>
<name>A0A919W9Y7_9ACTN</name>
<dbReference type="GO" id="GO:0006352">
    <property type="term" value="P:DNA-templated transcription initiation"/>
    <property type="evidence" value="ECO:0007669"/>
    <property type="project" value="InterPro"/>
</dbReference>
<protein>
    <submittedName>
        <fullName evidence="7">DNA-directed RNA polymerase sigma-70 factor</fullName>
    </submittedName>
</protein>
<dbReference type="InterPro" id="IPR013249">
    <property type="entry name" value="RNA_pol_sigma70_r4_t2"/>
</dbReference>
<feature type="domain" description="RNA polymerase sigma-70 region 2" evidence="5">
    <location>
        <begin position="36"/>
        <end position="101"/>
    </location>
</feature>
<dbReference type="InterPro" id="IPR039425">
    <property type="entry name" value="RNA_pol_sigma-70-like"/>
</dbReference>
<dbReference type="Pfam" id="PF04542">
    <property type="entry name" value="Sigma70_r2"/>
    <property type="match status" value="1"/>
</dbReference>
<dbReference type="NCBIfam" id="TIGR02937">
    <property type="entry name" value="sigma70-ECF"/>
    <property type="match status" value="1"/>
</dbReference>
<keyword evidence="8" id="KW-1185">Reference proteome</keyword>
<gene>
    <name evidence="7" type="primary">rpoE_28</name>
    <name evidence="7" type="ORF">Ato02nite_080110</name>
</gene>
<dbReference type="AlphaFoldDB" id="A0A919W9Y7"/>
<dbReference type="Pfam" id="PF08281">
    <property type="entry name" value="Sigma70_r4_2"/>
    <property type="match status" value="1"/>
</dbReference>
<evidence type="ECO:0000259" key="6">
    <source>
        <dbReference type="Pfam" id="PF08281"/>
    </source>
</evidence>
<dbReference type="PANTHER" id="PTHR43133">
    <property type="entry name" value="RNA POLYMERASE ECF-TYPE SIGMA FACTO"/>
    <property type="match status" value="1"/>
</dbReference>
<dbReference type="InterPro" id="IPR013325">
    <property type="entry name" value="RNA_pol_sigma_r2"/>
</dbReference>
<comment type="similarity">
    <text evidence="1">Belongs to the sigma-70 factor family. ECF subfamily.</text>
</comment>
<dbReference type="InterPro" id="IPR013324">
    <property type="entry name" value="RNA_pol_sigma_r3/r4-like"/>
</dbReference>
<accession>A0A919W9Y7</accession>
<reference evidence="7 8" key="1">
    <citation type="submission" date="2021-03" db="EMBL/GenBank/DDBJ databases">
        <title>Whole genome shotgun sequence of Actinoplanes toevensis NBRC 105298.</title>
        <authorList>
            <person name="Komaki H."/>
            <person name="Tamura T."/>
        </authorList>
    </citation>
    <scope>NUCLEOTIDE SEQUENCE [LARGE SCALE GENOMIC DNA]</scope>
    <source>
        <strain evidence="7 8">NBRC 105298</strain>
    </source>
</reference>
<dbReference type="PANTHER" id="PTHR43133:SF25">
    <property type="entry name" value="RNA POLYMERASE SIGMA FACTOR RFAY-RELATED"/>
    <property type="match status" value="1"/>
</dbReference>
<sequence>MTAAAHGWMDEPVTAVSDGAVIEASLTHAERFAEVYDRHAEAIHRYLARRAGTTVADDLSSETFLVAFRLRRRYDVTRADARPWLYGIATNLLRRHRRTESAGYRALARTGVDPLAGLDHAEEVVLRVTAEVEGRAVAAALARLTAKERDVLLLFTWTGLSYEQIAEGLDIPVGTVRSRLNRARERLRRVLDETVTKSGER</sequence>
<evidence type="ECO:0000256" key="4">
    <source>
        <dbReference type="ARBA" id="ARBA00023163"/>
    </source>
</evidence>
<dbReference type="CDD" id="cd06171">
    <property type="entry name" value="Sigma70_r4"/>
    <property type="match status" value="1"/>
</dbReference>
<dbReference type="SUPFAM" id="SSF88946">
    <property type="entry name" value="Sigma2 domain of RNA polymerase sigma factors"/>
    <property type="match status" value="1"/>
</dbReference>
<evidence type="ECO:0000313" key="8">
    <source>
        <dbReference type="Proteomes" id="UP000677082"/>
    </source>
</evidence>
<keyword evidence="4" id="KW-0804">Transcription</keyword>